<reference evidence="2 3" key="1">
    <citation type="journal article" date="2018" name="Nat. Ecol. Evol.">
        <title>Pezizomycetes genomes reveal the molecular basis of ectomycorrhizal truffle lifestyle.</title>
        <authorList>
            <person name="Murat C."/>
            <person name="Payen T."/>
            <person name="Noel B."/>
            <person name="Kuo A."/>
            <person name="Morin E."/>
            <person name="Chen J."/>
            <person name="Kohler A."/>
            <person name="Krizsan K."/>
            <person name="Balestrini R."/>
            <person name="Da Silva C."/>
            <person name="Montanini B."/>
            <person name="Hainaut M."/>
            <person name="Levati E."/>
            <person name="Barry K.W."/>
            <person name="Belfiori B."/>
            <person name="Cichocki N."/>
            <person name="Clum A."/>
            <person name="Dockter R.B."/>
            <person name="Fauchery L."/>
            <person name="Guy J."/>
            <person name="Iotti M."/>
            <person name="Le Tacon F."/>
            <person name="Lindquist E.A."/>
            <person name="Lipzen A."/>
            <person name="Malagnac F."/>
            <person name="Mello A."/>
            <person name="Molinier V."/>
            <person name="Miyauchi S."/>
            <person name="Poulain J."/>
            <person name="Riccioni C."/>
            <person name="Rubini A."/>
            <person name="Sitrit Y."/>
            <person name="Splivallo R."/>
            <person name="Traeger S."/>
            <person name="Wang M."/>
            <person name="Zifcakova L."/>
            <person name="Wipf D."/>
            <person name="Zambonelli A."/>
            <person name="Paolocci F."/>
            <person name="Nowrousian M."/>
            <person name="Ottonello S."/>
            <person name="Baldrian P."/>
            <person name="Spatafora J.W."/>
            <person name="Henrissat B."/>
            <person name="Nagy L.G."/>
            <person name="Aury J.M."/>
            <person name="Wincker P."/>
            <person name="Grigoriev I.V."/>
            <person name="Bonfante P."/>
            <person name="Martin F.M."/>
        </authorList>
    </citation>
    <scope>NUCLEOTIDE SEQUENCE [LARGE SCALE GENOMIC DNA]</scope>
    <source>
        <strain evidence="2 3">RN42</strain>
    </source>
</reference>
<accession>A0A3N4HVS3</accession>
<protein>
    <submittedName>
        <fullName evidence="2">Uncharacterized protein</fullName>
    </submittedName>
</protein>
<evidence type="ECO:0000313" key="3">
    <source>
        <dbReference type="Proteomes" id="UP000275078"/>
    </source>
</evidence>
<proteinExistence type="predicted"/>
<dbReference type="Proteomes" id="UP000275078">
    <property type="component" value="Unassembled WGS sequence"/>
</dbReference>
<sequence>MWPCGDRDVGHVRSSNDILIGPGRHQASHLREPFTGGRDLRYPSSFCIGSLKLKIGTLQISSLLIIPPYLNNSQQQNITTYTHLLSDSEPRSTYQTLSSEGYLQKEHRTSKTEQKTASSTFASFVKFSSRRMNPSTDIEKKLAQLANSLEDPECSGPDSDSDSSSTYVKIESPDHTDTENSTIHVSNPLITDTEESTTHVSHRLMQTFEVIDDSEHRGDTLDLIRSQSNYHWDCIRVKLSAGDNPMAGLTDKYECSGVSLEVCNNWEKWMEEGVKLKQIWRDTILHPVLAKIAVLNWLEVGFRIARKFTDELAGCRSERVGVYDTARPVLVLFYPTTFHKTERTGLSVVDEKLEEDDYFPVPVGGRRFSYRYNPACPKDVLHFYETCWKNKLMLEKEREADGQWTFVDRD</sequence>
<organism evidence="2 3">
    <name type="scientific">Ascobolus immersus RN42</name>
    <dbReference type="NCBI Taxonomy" id="1160509"/>
    <lineage>
        <taxon>Eukaryota</taxon>
        <taxon>Fungi</taxon>
        <taxon>Dikarya</taxon>
        <taxon>Ascomycota</taxon>
        <taxon>Pezizomycotina</taxon>
        <taxon>Pezizomycetes</taxon>
        <taxon>Pezizales</taxon>
        <taxon>Ascobolaceae</taxon>
        <taxon>Ascobolus</taxon>
    </lineage>
</organism>
<name>A0A3N4HVS3_ASCIM</name>
<evidence type="ECO:0000256" key="1">
    <source>
        <dbReference type="SAM" id="MobiDB-lite"/>
    </source>
</evidence>
<dbReference type="EMBL" id="ML119751">
    <property type="protein sequence ID" value="RPA76081.1"/>
    <property type="molecule type" value="Genomic_DNA"/>
</dbReference>
<evidence type="ECO:0000313" key="2">
    <source>
        <dbReference type="EMBL" id="RPA76081.1"/>
    </source>
</evidence>
<gene>
    <name evidence="2" type="ORF">BJ508DRAFT_338055</name>
</gene>
<dbReference type="AlphaFoldDB" id="A0A3N4HVS3"/>
<feature type="region of interest" description="Disordered" evidence="1">
    <location>
        <begin position="149"/>
        <end position="182"/>
    </location>
</feature>
<keyword evidence="3" id="KW-1185">Reference proteome</keyword>